<dbReference type="AlphaFoldDB" id="G8X664"/>
<evidence type="ECO:0000313" key="2">
    <source>
        <dbReference type="Proteomes" id="UP000005638"/>
    </source>
</evidence>
<reference evidence="1 2" key="1">
    <citation type="journal article" date="2012" name="J. Bacteriol.">
        <title>Genome Sequence of the Fish Pathogen Flavobacterium columnare ATCC 49512.</title>
        <authorList>
            <person name="Tekedar H.C."/>
            <person name="Karsi A."/>
            <person name="Gillaspy A.F."/>
            <person name="Dyer D.W."/>
            <person name="Benton N.R."/>
            <person name="Zaitshik J."/>
            <person name="Vamenta S."/>
            <person name="Banes M.M."/>
            <person name="Gulsoy N."/>
            <person name="Aboko-Cole M."/>
            <person name="Waldbieser G.C."/>
            <person name="Lawrence M.L."/>
        </authorList>
    </citation>
    <scope>NUCLEOTIDE SEQUENCE [LARGE SCALE GENOMIC DNA]</scope>
    <source>
        <strain evidence="2">ATCC 49512 / CIP 103533 / TG 44/87</strain>
    </source>
</reference>
<organism evidence="1 2">
    <name type="scientific">Flavobacterium columnare (strain ATCC 49512 / CIP 103533 / TG 44/87)</name>
    <dbReference type="NCBI Taxonomy" id="1041826"/>
    <lineage>
        <taxon>Bacteria</taxon>
        <taxon>Pseudomonadati</taxon>
        <taxon>Bacteroidota</taxon>
        <taxon>Flavobacteriia</taxon>
        <taxon>Flavobacteriales</taxon>
        <taxon>Flavobacteriaceae</taxon>
        <taxon>Flavobacterium</taxon>
    </lineage>
</organism>
<dbReference type="Proteomes" id="UP000005638">
    <property type="component" value="Chromosome"/>
</dbReference>
<proteinExistence type="predicted"/>
<evidence type="ECO:0008006" key="3">
    <source>
        <dbReference type="Google" id="ProtNLM"/>
    </source>
</evidence>
<dbReference type="eggNOG" id="ENOG502ZF8F">
    <property type="taxonomic scope" value="Bacteria"/>
</dbReference>
<name>G8X664_FLACA</name>
<dbReference type="STRING" id="1041826.FCOL_07375"/>
<protein>
    <recommendedName>
        <fullName evidence="3">Transposase</fullName>
    </recommendedName>
</protein>
<dbReference type="EMBL" id="CP003222">
    <property type="protein sequence ID" value="AEW86294.1"/>
    <property type="molecule type" value="Genomic_DNA"/>
</dbReference>
<dbReference type="KEGG" id="fco:FCOL_07375"/>
<dbReference type="HOGENOM" id="CLU_2665708_0_0_10"/>
<accession>G8X664</accession>
<keyword evidence="2" id="KW-1185">Reference proteome</keyword>
<sequence>MVRRSFTVIKKALSHIFTYLKDDKIPNSTNALESFFGHLKGNLNIHRGLSIKNKKNFLRWYLYDTIKIKCKNRFF</sequence>
<gene>
    <name evidence="1" type="ordered locus">FCOL_07375</name>
</gene>
<evidence type="ECO:0000313" key="1">
    <source>
        <dbReference type="EMBL" id="AEW86294.1"/>
    </source>
</evidence>